<dbReference type="KEGG" id="lse:F1C12_10515"/>
<evidence type="ECO:0000256" key="2">
    <source>
        <dbReference type="ARBA" id="ARBA00005417"/>
    </source>
</evidence>
<protein>
    <submittedName>
        <fullName evidence="8">ABC transporter ATP-binding protein</fullName>
    </submittedName>
</protein>
<dbReference type="GO" id="GO:0005886">
    <property type="term" value="C:plasma membrane"/>
    <property type="evidence" value="ECO:0007669"/>
    <property type="project" value="UniProtKB-SubCell"/>
</dbReference>
<evidence type="ECO:0000256" key="3">
    <source>
        <dbReference type="ARBA" id="ARBA00022448"/>
    </source>
</evidence>
<proteinExistence type="inferred from homology"/>
<dbReference type="EMBL" id="CP043641">
    <property type="protein sequence ID" value="QNE35519.1"/>
    <property type="molecule type" value="Genomic_DNA"/>
</dbReference>
<dbReference type="PANTHER" id="PTHR42711">
    <property type="entry name" value="ABC TRANSPORTER ATP-BINDING PROTEIN"/>
    <property type="match status" value="1"/>
</dbReference>
<evidence type="ECO:0000256" key="4">
    <source>
        <dbReference type="ARBA" id="ARBA00022741"/>
    </source>
</evidence>
<evidence type="ECO:0000256" key="6">
    <source>
        <dbReference type="ARBA" id="ARBA00023251"/>
    </source>
</evidence>
<feature type="domain" description="ABC transporter" evidence="7">
    <location>
        <begin position="14"/>
        <end position="242"/>
    </location>
</feature>
<dbReference type="PANTHER" id="PTHR42711:SF5">
    <property type="entry name" value="ABC TRANSPORTER ATP-BINDING PROTEIN NATA"/>
    <property type="match status" value="1"/>
</dbReference>
<gene>
    <name evidence="8" type="ORF">F1C12_10515</name>
</gene>
<comment type="subcellular location">
    <subcellularLocation>
        <location evidence="1">Cell membrane</location>
        <topology evidence="1">Peripheral membrane protein</topology>
    </subcellularLocation>
</comment>
<keyword evidence="5 8" id="KW-0067">ATP-binding</keyword>
<dbReference type="GO" id="GO:0046677">
    <property type="term" value="P:response to antibiotic"/>
    <property type="evidence" value="ECO:0007669"/>
    <property type="project" value="UniProtKB-KW"/>
</dbReference>
<dbReference type="SUPFAM" id="SSF52540">
    <property type="entry name" value="P-loop containing nucleoside triphosphate hydrolases"/>
    <property type="match status" value="1"/>
</dbReference>
<organism evidence="8 9">
    <name type="scientific">Leifsonia shinshuensis</name>
    <dbReference type="NCBI Taxonomy" id="150026"/>
    <lineage>
        <taxon>Bacteria</taxon>
        <taxon>Bacillati</taxon>
        <taxon>Actinomycetota</taxon>
        <taxon>Actinomycetes</taxon>
        <taxon>Micrococcales</taxon>
        <taxon>Microbacteriaceae</taxon>
        <taxon>Leifsonia</taxon>
    </lineage>
</organism>
<dbReference type="SMART" id="SM00382">
    <property type="entry name" value="AAA"/>
    <property type="match status" value="1"/>
</dbReference>
<evidence type="ECO:0000256" key="5">
    <source>
        <dbReference type="ARBA" id="ARBA00022840"/>
    </source>
</evidence>
<sequence>MMSDSDVPAAPPALSVDDLVVAYGSRTAVAGIRLRIERGEIFGLLGPNGAGKTSTLSAIEGLLVPRSGRVLVDGVDARQDPLEAKARLGVQLQSSSFQPELSIEQLARLFGGLYGVRLTRERIADDLRAIGLDEESGKRFKQLSGGQQQRLALYVATIHDPLLLLLDEPTAGLDPQSRRALWRRIEALRAAGSSILLTTHSMEEAQAVCDRVAIIDHGALLTVGTPADLIAKHRDDPRVREVAHGDVTLEDVFIGLTGSEIRD</sequence>
<dbReference type="PROSITE" id="PS50893">
    <property type="entry name" value="ABC_TRANSPORTER_2"/>
    <property type="match status" value="1"/>
</dbReference>
<keyword evidence="3" id="KW-0813">Transport</keyword>
<dbReference type="InterPro" id="IPR003593">
    <property type="entry name" value="AAA+_ATPase"/>
</dbReference>
<accession>A0A7G6YAK4</accession>
<evidence type="ECO:0000313" key="9">
    <source>
        <dbReference type="Proteomes" id="UP000515511"/>
    </source>
</evidence>
<dbReference type="Pfam" id="PF00005">
    <property type="entry name" value="ABC_tran"/>
    <property type="match status" value="1"/>
</dbReference>
<dbReference type="Gene3D" id="3.40.50.300">
    <property type="entry name" value="P-loop containing nucleotide triphosphate hydrolases"/>
    <property type="match status" value="1"/>
</dbReference>
<dbReference type="GO" id="GO:0016887">
    <property type="term" value="F:ATP hydrolysis activity"/>
    <property type="evidence" value="ECO:0007669"/>
    <property type="project" value="InterPro"/>
</dbReference>
<evidence type="ECO:0000256" key="1">
    <source>
        <dbReference type="ARBA" id="ARBA00004202"/>
    </source>
</evidence>
<evidence type="ECO:0000259" key="7">
    <source>
        <dbReference type="PROSITE" id="PS50893"/>
    </source>
</evidence>
<dbReference type="GO" id="GO:0005524">
    <property type="term" value="F:ATP binding"/>
    <property type="evidence" value="ECO:0007669"/>
    <property type="project" value="UniProtKB-KW"/>
</dbReference>
<keyword evidence="6" id="KW-0046">Antibiotic resistance</keyword>
<comment type="similarity">
    <text evidence="2">Belongs to the ABC transporter superfamily.</text>
</comment>
<evidence type="ECO:0000313" key="8">
    <source>
        <dbReference type="EMBL" id="QNE35519.1"/>
    </source>
</evidence>
<keyword evidence="4" id="KW-0547">Nucleotide-binding</keyword>
<dbReference type="InterPro" id="IPR050763">
    <property type="entry name" value="ABC_transporter_ATP-binding"/>
</dbReference>
<dbReference type="InterPro" id="IPR027417">
    <property type="entry name" value="P-loop_NTPase"/>
</dbReference>
<dbReference type="AlphaFoldDB" id="A0A7G6YAK4"/>
<dbReference type="Proteomes" id="UP000515511">
    <property type="component" value="Chromosome"/>
</dbReference>
<reference evidence="9" key="1">
    <citation type="submission" date="2019-09" db="EMBL/GenBank/DDBJ databases">
        <title>Antimicrobial potential of Antarctic Bacteria.</title>
        <authorList>
            <person name="Benaud N."/>
            <person name="Edwards R.J."/>
            <person name="Ferrari B.C."/>
        </authorList>
    </citation>
    <scope>NUCLEOTIDE SEQUENCE [LARGE SCALE GENOMIC DNA]</scope>
    <source>
        <strain evidence="9">INR9</strain>
    </source>
</reference>
<dbReference type="InterPro" id="IPR003439">
    <property type="entry name" value="ABC_transporter-like_ATP-bd"/>
</dbReference>
<name>A0A7G6YAK4_9MICO</name>